<comment type="caution">
    <text evidence="2">The sequence shown here is derived from an EMBL/GenBank/DDBJ whole genome shotgun (WGS) entry which is preliminary data.</text>
</comment>
<keyword evidence="3" id="KW-1185">Reference proteome</keyword>
<dbReference type="EMBL" id="LNJQ01000004">
    <property type="protein sequence ID" value="KWZ38635.1"/>
    <property type="molecule type" value="Genomic_DNA"/>
</dbReference>
<proteinExistence type="predicted"/>
<name>A0ABR5T612_9BURK</name>
<keyword evidence="1" id="KW-0732">Signal</keyword>
<dbReference type="RefSeq" id="WP_059578738.1">
    <property type="nucleotide sequence ID" value="NZ_CP013418.1"/>
</dbReference>
<feature type="signal peptide" evidence="1">
    <location>
        <begin position="1"/>
        <end position="21"/>
    </location>
</feature>
<protein>
    <submittedName>
        <fullName evidence="2">Uncharacterized protein</fullName>
    </submittedName>
</protein>
<feature type="chain" id="PRO_5047288029" evidence="1">
    <location>
        <begin position="22"/>
        <end position="191"/>
    </location>
</feature>
<organism evidence="2 3">
    <name type="scientific">Burkholderia savannae</name>
    <dbReference type="NCBI Taxonomy" id="1637837"/>
    <lineage>
        <taxon>Bacteria</taxon>
        <taxon>Pseudomonadati</taxon>
        <taxon>Pseudomonadota</taxon>
        <taxon>Betaproteobacteria</taxon>
        <taxon>Burkholderiales</taxon>
        <taxon>Burkholderiaceae</taxon>
        <taxon>Burkholderia</taxon>
        <taxon>pseudomallei group</taxon>
    </lineage>
</organism>
<sequence length="191" mass="20367">MKIKSALIAVIAQAAVSGVCAASADTGDLDVNQLRAAVSNTTTRASGGIDQSSLTSEQQEQLVQWLAGAPSQKWKPGPICMWNCPPPFGSLSADPQRVNVPVSGTGSTTIHWTWDESHQYPIAEYACLWVTTPGDSQAYVVDCEHPGNRYTVYIPWIGQGSYNFFVALRQQSPAPVAGMPVLAATTVTGTR</sequence>
<gene>
    <name evidence="2" type="ORF">WS72_27845</name>
</gene>
<reference evidence="2 3" key="1">
    <citation type="submission" date="2015-11" db="EMBL/GenBank/DDBJ databases">
        <authorList>
            <person name="Sahl J."/>
            <person name="Wagner D."/>
            <person name="Keim P."/>
        </authorList>
    </citation>
    <scope>NUCLEOTIDE SEQUENCE [LARGE SCALE GENOMIC DNA]</scope>
    <source>
        <strain evidence="2 3">BDU18</strain>
    </source>
</reference>
<dbReference type="Proteomes" id="UP000070255">
    <property type="component" value="Unassembled WGS sequence"/>
</dbReference>
<evidence type="ECO:0000313" key="2">
    <source>
        <dbReference type="EMBL" id="KWZ38635.1"/>
    </source>
</evidence>
<accession>A0ABR5T612</accession>
<evidence type="ECO:0000313" key="3">
    <source>
        <dbReference type="Proteomes" id="UP000070255"/>
    </source>
</evidence>
<evidence type="ECO:0000256" key="1">
    <source>
        <dbReference type="SAM" id="SignalP"/>
    </source>
</evidence>